<evidence type="ECO:0008006" key="3">
    <source>
        <dbReference type="Google" id="ProtNLM"/>
    </source>
</evidence>
<evidence type="ECO:0000313" key="2">
    <source>
        <dbReference type="Proteomes" id="UP001314205"/>
    </source>
</evidence>
<proteinExistence type="predicted"/>
<reference evidence="1 2" key="1">
    <citation type="submission" date="2023-11" db="EMBL/GenBank/DDBJ databases">
        <authorList>
            <person name="Hedman E."/>
            <person name="Englund M."/>
            <person name="Stromberg M."/>
            <person name="Nyberg Akerstrom W."/>
            <person name="Nylinder S."/>
            <person name="Jareborg N."/>
            <person name="Kallberg Y."/>
            <person name="Kronander E."/>
        </authorList>
    </citation>
    <scope>NUCLEOTIDE SEQUENCE [LARGE SCALE GENOMIC DNA]</scope>
</reference>
<keyword evidence="2" id="KW-1185">Reference proteome</keyword>
<gene>
    <name evidence="1" type="ORF">PARMNEM_LOCUS19153</name>
</gene>
<name>A0AAV1LY77_9NEOP</name>
<evidence type="ECO:0000313" key="1">
    <source>
        <dbReference type="EMBL" id="CAK1600383.1"/>
    </source>
</evidence>
<dbReference type="EMBL" id="CAVLGL010000115">
    <property type="protein sequence ID" value="CAK1600383.1"/>
    <property type="molecule type" value="Genomic_DNA"/>
</dbReference>
<organism evidence="1 2">
    <name type="scientific">Parnassius mnemosyne</name>
    <name type="common">clouded apollo</name>
    <dbReference type="NCBI Taxonomy" id="213953"/>
    <lineage>
        <taxon>Eukaryota</taxon>
        <taxon>Metazoa</taxon>
        <taxon>Ecdysozoa</taxon>
        <taxon>Arthropoda</taxon>
        <taxon>Hexapoda</taxon>
        <taxon>Insecta</taxon>
        <taxon>Pterygota</taxon>
        <taxon>Neoptera</taxon>
        <taxon>Endopterygota</taxon>
        <taxon>Lepidoptera</taxon>
        <taxon>Glossata</taxon>
        <taxon>Ditrysia</taxon>
        <taxon>Papilionoidea</taxon>
        <taxon>Papilionidae</taxon>
        <taxon>Parnassiinae</taxon>
        <taxon>Parnassini</taxon>
        <taxon>Parnassius</taxon>
        <taxon>Driopa</taxon>
    </lineage>
</organism>
<protein>
    <recommendedName>
        <fullName evidence="3">PD-(D/E)XK endonuclease-like domain-containing protein</fullName>
    </recommendedName>
</protein>
<dbReference type="Gene3D" id="3.90.320.10">
    <property type="match status" value="1"/>
</dbReference>
<accession>A0AAV1LY77</accession>
<dbReference type="AlphaFoldDB" id="A0AAV1LY77"/>
<dbReference type="InterPro" id="IPR011604">
    <property type="entry name" value="PDDEXK-like_dom_sf"/>
</dbReference>
<comment type="caution">
    <text evidence="1">The sequence shown here is derived from an EMBL/GenBank/DDBJ whole genome shotgun (WGS) entry which is preliminary data.</text>
</comment>
<dbReference type="Proteomes" id="UP001314205">
    <property type="component" value="Unassembled WGS sequence"/>
</dbReference>
<sequence length="340" mass="38681">MLETETLVPELAKPATTTATITTPGTATATAAVVEEQCDAKLAPFSPPPLNLGSETEVEDSQSAGLLLLPAAAANRTEALVEEMKRRNDGWLRLHADQKLITFDEKLHIYYYNGCRNDISVTKLLTQWFPFDADSVAVRCVRSKKYAKCVIRDAQTMEIDEQASANNIKKEWDKRAEDGTKLHAELETFLKNGQLMEPERFQLFDGMLSEFSEFMQSNRFQFYAAEVRVFSAQCYEGRTVAGSIDALYYNNLGEAIIVDWKRSSAVFDFFNNRGQGLLSKYPNTNFWKYSAQLNIYAVLLKKKYNIQTRTMILVFFSDDLNNKPTLHHVPLMPELMDLFE</sequence>